<evidence type="ECO:0000256" key="1">
    <source>
        <dbReference type="ARBA" id="ARBA00023015"/>
    </source>
</evidence>
<keyword evidence="2" id="KW-0238">DNA-binding</keyword>
<dbReference type="SUPFAM" id="SSF46894">
    <property type="entry name" value="C-terminal effector domain of the bipartite response regulators"/>
    <property type="match status" value="1"/>
</dbReference>
<dbReference type="Pfam" id="PF25873">
    <property type="entry name" value="WHD_MalT"/>
    <property type="match status" value="1"/>
</dbReference>
<accession>A0A8J3N0W3</accession>
<dbReference type="CDD" id="cd06170">
    <property type="entry name" value="LuxR_C_like"/>
    <property type="match status" value="1"/>
</dbReference>
<dbReference type="PROSITE" id="PS50043">
    <property type="entry name" value="HTH_LUXR_2"/>
    <property type="match status" value="1"/>
</dbReference>
<evidence type="ECO:0000313" key="6">
    <source>
        <dbReference type="EMBL" id="GHO93337.1"/>
    </source>
</evidence>
<gene>
    <name evidence="6" type="ORF">KSF_033850</name>
</gene>
<dbReference type="PROSITE" id="PS50005">
    <property type="entry name" value="TPR"/>
    <property type="match status" value="1"/>
</dbReference>
<dbReference type="InterPro" id="IPR000792">
    <property type="entry name" value="Tscrpt_reg_LuxR_C"/>
</dbReference>
<evidence type="ECO:0000259" key="5">
    <source>
        <dbReference type="PROSITE" id="PS50043"/>
    </source>
</evidence>
<feature type="repeat" description="TPR" evidence="4">
    <location>
        <begin position="528"/>
        <end position="561"/>
    </location>
</feature>
<evidence type="ECO:0000313" key="7">
    <source>
        <dbReference type="Proteomes" id="UP000597444"/>
    </source>
</evidence>
<dbReference type="PANTHER" id="PTHR44688">
    <property type="entry name" value="DNA-BINDING TRANSCRIPTIONAL ACTIVATOR DEVR_DOSR"/>
    <property type="match status" value="1"/>
</dbReference>
<reference evidence="6" key="1">
    <citation type="submission" date="2020-10" db="EMBL/GenBank/DDBJ databases">
        <title>Taxonomic study of unclassified bacteria belonging to the class Ktedonobacteria.</title>
        <authorList>
            <person name="Yabe S."/>
            <person name="Wang C.M."/>
            <person name="Zheng Y."/>
            <person name="Sakai Y."/>
            <person name="Cavaletti L."/>
            <person name="Monciardini P."/>
            <person name="Donadio S."/>
        </authorList>
    </citation>
    <scope>NUCLEOTIDE SEQUENCE</scope>
    <source>
        <strain evidence="6">ID150040</strain>
    </source>
</reference>
<dbReference type="InterPro" id="IPR036388">
    <property type="entry name" value="WH-like_DNA-bd_sf"/>
</dbReference>
<dbReference type="InterPro" id="IPR016032">
    <property type="entry name" value="Sig_transdc_resp-reg_C-effctor"/>
</dbReference>
<evidence type="ECO:0000256" key="2">
    <source>
        <dbReference type="ARBA" id="ARBA00023125"/>
    </source>
</evidence>
<keyword evidence="3" id="KW-0804">Transcription</keyword>
<dbReference type="RefSeq" id="WP_220204125.1">
    <property type="nucleotide sequence ID" value="NZ_BNJK01000001.1"/>
</dbReference>
<keyword evidence="1" id="KW-0805">Transcription regulation</keyword>
<dbReference type="AlphaFoldDB" id="A0A8J3N0W3"/>
<dbReference type="Gene3D" id="1.25.40.10">
    <property type="entry name" value="Tetratricopeptide repeat domain"/>
    <property type="match status" value="1"/>
</dbReference>
<keyword evidence="7" id="KW-1185">Reference proteome</keyword>
<feature type="domain" description="HTH luxR-type" evidence="5">
    <location>
        <begin position="808"/>
        <end position="873"/>
    </location>
</feature>
<dbReference type="Pfam" id="PF17874">
    <property type="entry name" value="TPR_MalT"/>
    <property type="match status" value="1"/>
</dbReference>
<proteinExistence type="predicted"/>
<dbReference type="InterPro" id="IPR059106">
    <property type="entry name" value="WHD_MalT"/>
</dbReference>
<dbReference type="SUPFAM" id="SSF48452">
    <property type="entry name" value="TPR-like"/>
    <property type="match status" value="1"/>
</dbReference>
<sequence>MLKENLLVRKFHAPQLRAALVLRPHLVELLEQGARRAVTLISAQAGSGKTTALAAWMRDSRIAASWLALDNYDNDLQRFWTYVLAALDHLRPGMFKKAQERLEVTRQSVPIENVLTALLNDLFNLEEDIALILDDYHEITMPAIHASVAFLLDHLPARLHLFIVTRSDPPLPLARLRISDQLMEIRSADLRFSQEETTLFLNTVMGLRLTADEIAMLEKRTEGWIAALQLAGLSLQRQHDIPAFITSFTGNHYHLVNYLAEEVLQKQPQQVQRFLLHTSILERMNAALCQDLTGDAESRAMLTQLEQANLFVVTLDDEHAWYRYHQLFADFLRTRLQQHQPDYVRELHERAARWYQHNGYYEEAMSHFLLLQDFAEAAQLIGQSGEEVMRRGDFTMLDRWISSLPAQLIRSKPDLIIMHARVLAFLGQLQAAEERIEEILNYEWSLPREVIEGEVLVVRAFIETQRLNFLQARELSRSALAYLPATSVFMRSIISLCLGIALRFKDTTAAHRALEQAIRDANSPHISVLSLEHLGYQLQELGQLHRALEIYQQTLSMLPEEIPSMWMACLGMAEVHREWNRLDEADSFMSRTMQMSRDVRSPAILLDITVIRAMIAEAQGRTDESLALLRREELMGRQRQLATTVGVTRAYQALFAVWHGDVEAALPWMQDFERQTATYPLNTGSEREYRILARVQMAARKYAEAEAVLAQLLALAQEEGRMRAVIKAMALQSLVFQAQGATEQAISTIMQALALAEPEGYVCSFTEEGAEMIGLLKRVQVAHRTKAVSLLIAPEYLALLLAASVEQETVANAVLSGREMEILQLISSGLSNQEIADRLIISMNTVKWHVRQIFNKLNANSRTQVLARAKELNLL</sequence>
<evidence type="ECO:0000256" key="4">
    <source>
        <dbReference type="PROSITE-ProRule" id="PRU00339"/>
    </source>
</evidence>
<dbReference type="Gene3D" id="1.10.10.10">
    <property type="entry name" value="Winged helix-like DNA-binding domain superfamily/Winged helix DNA-binding domain"/>
    <property type="match status" value="1"/>
</dbReference>
<dbReference type="InterPro" id="IPR011990">
    <property type="entry name" value="TPR-like_helical_dom_sf"/>
</dbReference>
<dbReference type="GO" id="GO:0003677">
    <property type="term" value="F:DNA binding"/>
    <property type="evidence" value="ECO:0007669"/>
    <property type="project" value="UniProtKB-KW"/>
</dbReference>
<name>A0A8J3N0W3_9CHLR</name>
<evidence type="ECO:0000256" key="3">
    <source>
        <dbReference type="ARBA" id="ARBA00023163"/>
    </source>
</evidence>
<dbReference type="Pfam" id="PF00196">
    <property type="entry name" value="GerE"/>
    <property type="match status" value="1"/>
</dbReference>
<dbReference type="InterPro" id="IPR019734">
    <property type="entry name" value="TPR_rpt"/>
</dbReference>
<dbReference type="PANTHER" id="PTHR44688:SF25">
    <property type="entry name" value="HTH LUXR-TYPE DOMAIN-CONTAINING PROTEIN"/>
    <property type="match status" value="1"/>
</dbReference>
<dbReference type="GO" id="GO:0006355">
    <property type="term" value="P:regulation of DNA-templated transcription"/>
    <property type="evidence" value="ECO:0007669"/>
    <property type="project" value="InterPro"/>
</dbReference>
<dbReference type="SMART" id="SM00421">
    <property type="entry name" value="HTH_LUXR"/>
    <property type="match status" value="1"/>
</dbReference>
<dbReference type="EMBL" id="BNJK01000001">
    <property type="protein sequence ID" value="GHO93337.1"/>
    <property type="molecule type" value="Genomic_DNA"/>
</dbReference>
<organism evidence="6 7">
    <name type="scientific">Reticulibacter mediterranei</name>
    <dbReference type="NCBI Taxonomy" id="2778369"/>
    <lineage>
        <taxon>Bacteria</taxon>
        <taxon>Bacillati</taxon>
        <taxon>Chloroflexota</taxon>
        <taxon>Ktedonobacteria</taxon>
        <taxon>Ktedonobacterales</taxon>
        <taxon>Reticulibacteraceae</taxon>
        <taxon>Reticulibacter</taxon>
    </lineage>
</organism>
<protein>
    <submittedName>
        <fullName evidence="6">LuxR family transcriptional regulator</fullName>
    </submittedName>
</protein>
<keyword evidence="4" id="KW-0802">TPR repeat</keyword>
<dbReference type="PRINTS" id="PR00038">
    <property type="entry name" value="HTHLUXR"/>
</dbReference>
<dbReference type="Proteomes" id="UP000597444">
    <property type="component" value="Unassembled WGS sequence"/>
</dbReference>
<comment type="caution">
    <text evidence="6">The sequence shown here is derived from an EMBL/GenBank/DDBJ whole genome shotgun (WGS) entry which is preliminary data.</text>
</comment>
<dbReference type="InterPro" id="IPR041617">
    <property type="entry name" value="TPR_MalT"/>
</dbReference>